<comment type="caution">
    <text evidence="1">The sequence shown here is derived from an EMBL/GenBank/DDBJ whole genome shotgun (WGS) entry which is preliminary data.</text>
</comment>
<protein>
    <submittedName>
        <fullName evidence="1">Uncharacterized protein</fullName>
    </submittedName>
</protein>
<keyword evidence="2" id="KW-1185">Reference proteome</keyword>
<evidence type="ECO:0000313" key="2">
    <source>
        <dbReference type="Proteomes" id="UP000481861"/>
    </source>
</evidence>
<accession>A0A7C8I9J6</accession>
<reference evidence="1 2" key="1">
    <citation type="submission" date="2020-01" db="EMBL/GenBank/DDBJ databases">
        <authorList>
            <consortium name="DOE Joint Genome Institute"/>
            <person name="Haridas S."/>
            <person name="Albert R."/>
            <person name="Binder M."/>
            <person name="Bloem J."/>
            <person name="Labutti K."/>
            <person name="Salamov A."/>
            <person name="Andreopoulos B."/>
            <person name="Baker S.E."/>
            <person name="Barry K."/>
            <person name="Bills G."/>
            <person name="Bluhm B.H."/>
            <person name="Cannon C."/>
            <person name="Castanera R."/>
            <person name="Culley D.E."/>
            <person name="Daum C."/>
            <person name="Ezra D."/>
            <person name="Gonzalez J.B."/>
            <person name="Henrissat B."/>
            <person name="Kuo A."/>
            <person name="Liang C."/>
            <person name="Lipzen A."/>
            <person name="Lutzoni F."/>
            <person name="Magnuson J."/>
            <person name="Mondo S."/>
            <person name="Nolan M."/>
            <person name="Ohm R."/>
            <person name="Pangilinan J."/>
            <person name="Park H.-J.H."/>
            <person name="Ramirez L."/>
            <person name="Alfaro M."/>
            <person name="Sun H."/>
            <person name="Tritt A."/>
            <person name="Yoshinaga Y."/>
            <person name="Zwiers L.-H.L."/>
            <person name="Turgeon B.G."/>
            <person name="Goodwin S.B."/>
            <person name="Spatafora J.W."/>
            <person name="Crous P.W."/>
            <person name="Grigoriev I.V."/>
        </authorList>
    </citation>
    <scope>NUCLEOTIDE SEQUENCE [LARGE SCALE GENOMIC DNA]</scope>
    <source>
        <strain evidence="1 2">CBS 611.86</strain>
    </source>
</reference>
<dbReference type="EMBL" id="JAADJZ010000011">
    <property type="protein sequence ID" value="KAF2871511.1"/>
    <property type="molecule type" value="Genomic_DNA"/>
</dbReference>
<dbReference type="SUPFAM" id="SSF52047">
    <property type="entry name" value="RNI-like"/>
    <property type="match status" value="1"/>
</dbReference>
<gene>
    <name evidence="1" type="ORF">BDV95DRAFT_42328</name>
</gene>
<proteinExistence type="predicted"/>
<organism evidence="1 2">
    <name type="scientific">Massariosphaeria phaeospora</name>
    <dbReference type="NCBI Taxonomy" id="100035"/>
    <lineage>
        <taxon>Eukaryota</taxon>
        <taxon>Fungi</taxon>
        <taxon>Dikarya</taxon>
        <taxon>Ascomycota</taxon>
        <taxon>Pezizomycotina</taxon>
        <taxon>Dothideomycetes</taxon>
        <taxon>Pleosporomycetidae</taxon>
        <taxon>Pleosporales</taxon>
        <taxon>Pleosporales incertae sedis</taxon>
        <taxon>Massariosphaeria</taxon>
    </lineage>
</organism>
<evidence type="ECO:0000313" key="1">
    <source>
        <dbReference type="EMBL" id="KAF2871511.1"/>
    </source>
</evidence>
<sequence>MSRELFSQSTPIDAFSSLEMDSRKHDGFVALGHDIHHLILTELVETSRSSLLALAQVSHLLYGITTPYVYCNLVLARGVVAQRPRGAENEHLTLDGRQPSLQTKPRRAYYNLLDRIRQDTGDKIVKHVRHIRVEDTIPSEELLVVLGKVQNLRQFSWHANQTISQLVLDKLQTTWPKLKLFVRRSRRHHAEEGHRSIDFPLLSSPQLDTLACTVYIKDNVPQAELTQSEWPQLTRAIVAGAHCRILRLRLRKDQYFYNEPKVLKGTEEHAVPRFSDTSTMRLPPLEEIQILTGRFYTRYPWDMSHCLQLRNCMDCSRIRVLDFSRDYPRAFFSAFTGELPNLQSLCFGLPGPYGQQDESVQDVVRFLDSCIGLKALDISRLASRADEMWPAVLRHKDTLEELVLRPTIGYWITPGSGRPEYLDTRYLQQITEEFPRLERLGFDVPFCDPQIGVRKSKKPKKDSPQVDPAYLALLTTLRLRRLDLFLYLPTAATPFAAGLDQNATGTIPHPELNAKALQSYAMDLADRISAAQKRPLQTLTMHLARTGFEDRAQPYLMEGEFQIRRSERDDAEMMGEAKWTVEGKCSWDHFLDDETN</sequence>
<dbReference type="AlphaFoldDB" id="A0A7C8I9J6"/>
<dbReference type="Proteomes" id="UP000481861">
    <property type="component" value="Unassembled WGS sequence"/>
</dbReference>
<name>A0A7C8I9J6_9PLEO</name>
<dbReference type="OrthoDB" id="3556572at2759"/>